<dbReference type="EMBL" id="FNON01000001">
    <property type="protein sequence ID" value="SDW69483.1"/>
    <property type="molecule type" value="Genomic_DNA"/>
</dbReference>
<dbReference type="RefSeq" id="WP_091287554.1">
    <property type="nucleotide sequence ID" value="NZ_FNON01000001.1"/>
</dbReference>
<organism evidence="3 4">
    <name type="scientific">Amycolatopsis xylanica</name>
    <dbReference type="NCBI Taxonomy" id="589385"/>
    <lineage>
        <taxon>Bacteria</taxon>
        <taxon>Bacillati</taxon>
        <taxon>Actinomycetota</taxon>
        <taxon>Actinomycetes</taxon>
        <taxon>Pseudonocardiales</taxon>
        <taxon>Pseudonocardiaceae</taxon>
        <taxon>Amycolatopsis</taxon>
    </lineage>
</organism>
<dbReference type="InterPro" id="IPR036390">
    <property type="entry name" value="WH_DNA-bd_sf"/>
</dbReference>
<dbReference type="SUPFAM" id="SSF46785">
    <property type="entry name" value="Winged helix' DNA-binding domain"/>
    <property type="match status" value="1"/>
</dbReference>
<dbReference type="AlphaFoldDB" id="A0A1H2VMC7"/>
<dbReference type="Pfam" id="PF13280">
    <property type="entry name" value="WYL"/>
    <property type="match status" value="1"/>
</dbReference>
<keyword evidence="4" id="KW-1185">Reference proteome</keyword>
<sequence>MATTSARALELLTLLGTRRTATDLATRLGVSTRTLRRDIDVLRTLGYPVEATKGRDATYRLAGGKLPPLLFDGDQALAIAVALQTAPATISGTTTAAARALSTIKQIMPAHLRAQAEALHLTTIGNYWDFPAPTVPPSTLTAVGAAIRDQHLLDLEHLTPDGDRPPPAPPARVEPHHLVHWAGRWYLVAHDGDWTIHRLDRIHPRAPTGIAFQRRALPAPDVAHYVMTTADRGDTTPTWPCLGAATLDLPADVVARFAPGGSVVEHLAPGRTRLTLGAWSWAGIAGLLGTFDTDLTDVEPAELTHACHTLAERFRAT</sequence>
<evidence type="ECO:0000313" key="3">
    <source>
        <dbReference type="EMBL" id="SDW69483.1"/>
    </source>
</evidence>
<dbReference type="InterPro" id="IPR026881">
    <property type="entry name" value="WYL_dom"/>
</dbReference>
<accession>A0A1H2VMC7</accession>
<proteinExistence type="predicted"/>
<keyword evidence="3" id="KW-0238">DNA-binding</keyword>
<dbReference type="Gene3D" id="1.10.10.10">
    <property type="entry name" value="Winged helix-like DNA-binding domain superfamily/Winged helix DNA-binding domain"/>
    <property type="match status" value="1"/>
</dbReference>
<feature type="domain" description="Helix-turn-helix type 11" evidence="1">
    <location>
        <begin position="8"/>
        <end position="55"/>
    </location>
</feature>
<evidence type="ECO:0000259" key="2">
    <source>
        <dbReference type="Pfam" id="PF13280"/>
    </source>
</evidence>
<protein>
    <submittedName>
        <fullName evidence="3">Predicted DNA-binding transcriptional regulator YafY, contains an HTH and WYL domains</fullName>
    </submittedName>
</protein>
<feature type="domain" description="WYL" evidence="2">
    <location>
        <begin position="139"/>
        <end position="203"/>
    </location>
</feature>
<dbReference type="InterPro" id="IPR051534">
    <property type="entry name" value="CBASS_pafABC_assoc_protein"/>
</dbReference>
<dbReference type="InterPro" id="IPR036388">
    <property type="entry name" value="WH-like_DNA-bd_sf"/>
</dbReference>
<reference evidence="3 4" key="1">
    <citation type="submission" date="2016-10" db="EMBL/GenBank/DDBJ databases">
        <authorList>
            <person name="de Groot N.N."/>
        </authorList>
    </citation>
    <scope>NUCLEOTIDE SEQUENCE [LARGE SCALE GENOMIC DNA]</scope>
    <source>
        <strain evidence="3 4">CPCC 202699</strain>
    </source>
</reference>
<name>A0A1H2VMC7_9PSEU</name>
<evidence type="ECO:0000259" key="1">
    <source>
        <dbReference type="Pfam" id="PF08279"/>
    </source>
</evidence>
<dbReference type="Pfam" id="PF08279">
    <property type="entry name" value="HTH_11"/>
    <property type="match status" value="1"/>
</dbReference>
<evidence type="ECO:0000313" key="4">
    <source>
        <dbReference type="Proteomes" id="UP000199515"/>
    </source>
</evidence>
<gene>
    <name evidence="3" type="ORF">SAMN05421504_1011274</name>
</gene>
<dbReference type="PANTHER" id="PTHR34580:SF3">
    <property type="entry name" value="PROTEIN PAFB"/>
    <property type="match status" value="1"/>
</dbReference>
<dbReference type="OrthoDB" id="3483912at2"/>
<dbReference type="PROSITE" id="PS52050">
    <property type="entry name" value="WYL"/>
    <property type="match status" value="1"/>
</dbReference>
<dbReference type="STRING" id="589385.SAMN05421504_1011274"/>
<dbReference type="InterPro" id="IPR013196">
    <property type="entry name" value="HTH_11"/>
</dbReference>
<dbReference type="GO" id="GO:0003677">
    <property type="term" value="F:DNA binding"/>
    <property type="evidence" value="ECO:0007669"/>
    <property type="project" value="UniProtKB-KW"/>
</dbReference>
<dbReference type="Proteomes" id="UP000199515">
    <property type="component" value="Unassembled WGS sequence"/>
</dbReference>
<dbReference type="PANTHER" id="PTHR34580">
    <property type="match status" value="1"/>
</dbReference>